<dbReference type="PROSITE" id="PS00617">
    <property type="entry name" value="RECF_1"/>
    <property type="match status" value="1"/>
</dbReference>
<evidence type="ECO:0000313" key="16">
    <source>
        <dbReference type="EMBL" id="SDM02654.1"/>
    </source>
</evidence>
<keyword evidence="7 13" id="KW-0227">DNA damage</keyword>
<comment type="similarity">
    <text evidence="2 13 14">Belongs to the RecF family.</text>
</comment>
<proteinExistence type="inferred from homology"/>
<accession>A0A1G9PV75</accession>
<dbReference type="OrthoDB" id="9803889at2"/>
<dbReference type="GO" id="GO:0005524">
    <property type="term" value="F:ATP binding"/>
    <property type="evidence" value="ECO:0007669"/>
    <property type="project" value="UniProtKB-UniRule"/>
</dbReference>
<feature type="domain" description="RecF/RecN/SMC N-terminal" evidence="15">
    <location>
        <begin position="3"/>
        <end position="360"/>
    </location>
</feature>
<dbReference type="GO" id="GO:0009432">
    <property type="term" value="P:SOS response"/>
    <property type="evidence" value="ECO:0007669"/>
    <property type="project" value="UniProtKB-UniRule"/>
</dbReference>
<evidence type="ECO:0000256" key="12">
    <source>
        <dbReference type="ARBA" id="ARBA00025401"/>
    </source>
</evidence>
<feature type="binding site" evidence="13">
    <location>
        <begin position="30"/>
        <end position="37"/>
    </location>
    <ligand>
        <name>ATP</name>
        <dbReference type="ChEBI" id="CHEBI:30616"/>
    </ligand>
</feature>
<dbReference type="GO" id="GO:0006302">
    <property type="term" value="P:double-strand break repair"/>
    <property type="evidence" value="ECO:0007669"/>
    <property type="project" value="TreeGrafter"/>
</dbReference>
<comment type="subcellular location">
    <subcellularLocation>
        <location evidence="1 13 14">Cytoplasm</location>
    </subcellularLocation>
</comment>
<sequence length="394" mass="42746">MFVSDLNLRDFRSWPELALELKPGVTVFAGRNGHGKTNIVEALQYSSTLSSHRVATDSPLIRASATDARVSVTTVNSGRELTTHLLIKASGANQAQINRTRLKSTREVLGVLRTVMFSPEDLRLVTGEPAERRKFLDDLSASRAPRLGGAKADYDKVLRQRNALLRTSSYDLRRGYGDDAGASALATLDVWDSQLARNGAEVIAGRLELLDALAPHITESYRAVAPESRPASVHYTSTIDDAVRALSGAPSRDPDVIEAAMLTELSRRRKEEIERGTTLVGPHRDDMVLMLGDTPAKGYASHGETWSYALSLHLAEYALLSAEGSVPVLILDDVFAELDALRRQRLVAVAENAEQVLITAAVGDDLPDNLSKAVTARYFVAMDDGVSTLEVADG</sequence>
<dbReference type="InterPro" id="IPR003395">
    <property type="entry name" value="RecF/RecN/SMC_N"/>
</dbReference>
<evidence type="ECO:0000256" key="5">
    <source>
        <dbReference type="ARBA" id="ARBA00022705"/>
    </source>
</evidence>
<dbReference type="InterPro" id="IPR018078">
    <property type="entry name" value="DNA-binding_RecF_CS"/>
</dbReference>
<dbReference type="Gene3D" id="3.40.50.300">
    <property type="entry name" value="P-loop containing nucleotide triphosphate hydrolases"/>
    <property type="match status" value="1"/>
</dbReference>
<evidence type="ECO:0000256" key="1">
    <source>
        <dbReference type="ARBA" id="ARBA00004496"/>
    </source>
</evidence>
<keyword evidence="9 13" id="KW-0238">DNA-binding</keyword>
<dbReference type="Gene3D" id="1.20.1050.90">
    <property type="entry name" value="RecF/RecN/SMC, N-terminal domain"/>
    <property type="match status" value="1"/>
</dbReference>
<organism evidence="16 17">
    <name type="scientific">Corynebacterium mycetoides</name>
    <dbReference type="NCBI Taxonomy" id="38302"/>
    <lineage>
        <taxon>Bacteria</taxon>
        <taxon>Bacillati</taxon>
        <taxon>Actinomycetota</taxon>
        <taxon>Actinomycetes</taxon>
        <taxon>Mycobacteriales</taxon>
        <taxon>Corynebacteriaceae</taxon>
        <taxon>Corynebacterium</taxon>
    </lineage>
</organism>
<evidence type="ECO:0000256" key="4">
    <source>
        <dbReference type="ARBA" id="ARBA00022490"/>
    </source>
</evidence>
<dbReference type="STRING" id="38302.SAMN04488535_1618"/>
<dbReference type="GO" id="GO:0005737">
    <property type="term" value="C:cytoplasm"/>
    <property type="evidence" value="ECO:0007669"/>
    <property type="project" value="UniProtKB-SubCell"/>
</dbReference>
<keyword evidence="11 13" id="KW-0742">SOS response</keyword>
<dbReference type="NCBIfam" id="TIGR00611">
    <property type="entry name" value="recf"/>
    <property type="match status" value="1"/>
</dbReference>
<dbReference type="RefSeq" id="WP_092151017.1">
    <property type="nucleotide sequence ID" value="NZ_LT629700.1"/>
</dbReference>
<keyword evidence="4 13" id="KW-0963">Cytoplasm</keyword>
<keyword evidence="10 13" id="KW-0234">DNA repair</keyword>
<evidence type="ECO:0000256" key="3">
    <source>
        <dbReference type="ARBA" id="ARBA00020170"/>
    </source>
</evidence>
<dbReference type="GO" id="GO:0000731">
    <property type="term" value="P:DNA synthesis involved in DNA repair"/>
    <property type="evidence" value="ECO:0007669"/>
    <property type="project" value="TreeGrafter"/>
</dbReference>
<evidence type="ECO:0000256" key="7">
    <source>
        <dbReference type="ARBA" id="ARBA00022763"/>
    </source>
</evidence>
<dbReference type="GO" id="GO:0003697">
    <property type="term" value="F:single-stranded DNA binding"/>
    <property type="evidence" value="ECO:0007669"/>
    <property type="project" value="UniProtKB-UniRule"/>
</dbReference>
<protein>
    <recommendedName>
        <fullName evidence="3 13">DNA replication and repair protein RecF</fullName>
    </recommendedName>
</protein>
<keyword evidence="6 13" id="KW-0547">Nucleotide-binding</keyword>
<dbReference type="InterPro" id="IPR042174">
    <property type="entry name" value="RecF_2"/>
</dbReference>
<comment type="function">
    <text evidence="12 13 14">The RecF protein is involved in DNA metabolism; it is required for DNA replication and normal SOS inducibility. RecF binds preferentially to single-stranded, linear DNA. It also seems to bind ATP.</text>
</comment>
<dbReference type="Pfam" id="PF02463">
    <property type="entry name" value="SMC_N"/>
    <property type="match status" value="1"/>
</dbReference>
<keyword evidence="8 13" id="KW-0067">ATP-binding</keyword>
<evidence type="ECO:0000256" key="2">
    <source>
        <dbReference type="ARBA" id="ARBA00008016"/>
    </source>
</evidence>
<evidence type="ECO:0000256" key="8">
    <source>
        <dbReference type="ARBA" id="ARBA00022840"/>
    </source>
</evidence>
<dbReference type="AlphaFoldDB" id="A0A1G9PV75"/>
<dbReference type="HAMAP" id="MF_00365">
    <property type="entry name" value="RecF"/>
    <property type="match status" value="1"/>
</dbReference>
<evidence type="ECO:0000256" key="11">
    <source>
        <dbReference type="ARBA" id="ARBA00023236"/>
    </source>
</evidence>
<dbReference type="EMBL" id="LT629700">
    <property type="protein sequence ID" value="SDM02654.1"/>
    <property type="molecule type" value="Genomic_DNA"/>
</dbReference>
<evidence type="ECO:0000256" key="6">
    <source>
        <dbReference type="ARBA" id="ARBA00022741"/>
    </source>
</evidence>
<evidence type="ECO:0000256" key="10">
    <source>
        <dbReference type="ARBA" id="ARBA00023204"/>
    </source>
</evidence>
<evidence type="ECO:0000256" key="14">
    <source>
        <dbReference type="RuleBase" id="RU000578"/>
    </source>
</evidence>
<gene>
    <name evidence="13" type="primary">recF</name>
    <name evidence="16" type="ORF">SAMN04488535_1618</name>
</gene>
<dbReference type="InterPro" id="IPR027417">
    <property type="entry name" value="P-loop_NTPase"/>
</dbReference>
<dbReference type="InterPro" id="IPR001238">
    <property type="entry name" value="DNA-binding_RecF"/>
</dbReference>
<keyword evidence="5 13" id="KW-0235">DNA replication</keyword>
<evidence type="ECO:0000313" key="17">
    <source>
        <dbReference type="Proteomes" id="UP000199350"/>
    </source>
</evidence>
<dbReference type="SUPFAM" id="SSF52540">
    <property type="entry name" value="P-loop containing nucleoside triphosphate hydrolases"/>
    <property type="match status" value="1"/>
</dbReference>
<dbReference type="GO" id="GO:0006260">
    <property type="term" value="P:DNA replication"/>
    <property type="evidence" value="ECO:0007669"/>
    <property type="project" value="UniProtKB-UniRule"/>
</dbReference>
<evidence type="ECO:0000256" key="9">
    <source>
        <dbReference type="ARBA" id="ARBA00023125"/>
    </source>
</evidence>
<evidence type="ECO:0000259" key="15">
    <source>
        <dbReference type="Pfam" id="PF02463"/>
    </source>
</evidence>
<dbReference type="PROSITE" id="PS00618">
    <property type="entry name" value="RECF_2"/>
    <property type="match status" value="1"/>
</dbReference>
<evidence type="ECO:0000256" key="13">
    <source>
        <dbReference type="HAMAP-Rule" id="MF_00365"/>
    </source>
</evidence>
<name>A0A1G9PV75_9CORY</name>
<reference evidence="17" key="1">
    <citation type="submission" date="2016-10" db="EMBL/GenBank/DDBJ databases">
        <authorList>
            <person name="Varghese N."/>
            <person name="Submissions S."/>
        </authorList>
    </citation>
    <scope>NUCLEOTIDE SEQUENCE [LARGE SCALE GENOMIC DNA]</scope>
    <source>
        <strain evidence="17">DSM 20632</strain>
    </source>
</reference>
<dbReference type="PANTHER" id="PTHR32182">
    <property type="entry name" value="DNA REPLICATION AND REPAIR PROTEIN RECF"/>
    <property type="match status" value="1"/>
</dbReference>
<dbReference type="PANTHER" id="PTHR32182:SF0">
    <property type="entry name" value="DNA REPLICATION AND REPAIR PROTEIN RECF"/>
    <property type="match status" value="1"/>
</dbReference>
<dbReference type="Proteomes" id="UP000199350">
    <property type="component" value="Chromosome I"/>
</dbReference>
<keyword evidence="17" id="KW-1185">Reference proteome</keyword>